<dbReference type="KEGG" id="tmk:QGN29_13585"/>
<sequence length="160" mass="18007">MENTRAILFLFSGIISISTGALAQCITETEMKADQKRFIQTQMMVAALQCRRGYGGVLPQIYNDFVKNNRLELQESERILSTYLQRDEKLSVTAYLTSIANKVSLESVRQSDFCGKMKVAGEMALSMKDPLPVITVLPVHYKIPKQLCEQPAHAMLFGQK</sequence>
<feature type="chain" id="PRO_5041325761" evidence="1">
    <location>
        <begin position="24"/>
        <end position="160"/>
    </location>
</feature>
<protein>
    <submittedName>
        <fullName evidence="2">Uncharacterized protein</fullName>
    </submittedName>
</protein>
<reference evidence="2" key="1">
    <citation type="submission" date="2023-04" db="EMBL/GenBank/DDBJ databases">
        <title>Complete genome sequence of Temperatibacter marinus.</title>
        <authorList>
            <person name="Rong J.-C."/>
            <person name="Yi M.-L."/>
            <person name="Zhao Q."/>
        </authorList>
    </citation>
    <scope>NUCLEOTIDE SEQUENCE</scope>
    <source>
        <strain evidence="2">NBRC 110045</strain>
    </source>
</reference>
<dbReference type="Proteomes" id="UP001268683">
    <property type="component" value="Chromosome"/>
</dbReference>
<feature type="signal peptide" evidence="1">
    <location>
        <begin position="1"/>
        <end position="23"/>
    </location>
</feature>
<accession>A0AA52EHU3</accession>
<keyword evidence="1" id="KW-0732">Signal</keyword>
<dbReference type="EMBL" id="CP123872">
    <property type="protein sequence ID" value="WND02579.1"/>
    <property type="molecule type" value="Genomic_DNA"/>
</dbReference>
<dbReference type="RefSeq" id="WP_310798414.1">
    <property type="nucleotide sequence ID" value="NZ_CP123872.1"/>
</dbReference>
<evidence type="ECO:0000256" key="1">
    <source>
        <dbReference type="SAM" id="SignalP"/>
    </source>
</evidence>
<dbReference type="AlphaFoldDB" id="A0AA52EHU3"/>
<proteinExistence type="predicted"/>
<name>A0AA52EHU3_9PROT</name>
<gene>
    <name evidence="2" type="ORF">QGN29_13585</name>
</gene>
<keyword evidence="3" id="KW-1185">Reference proteome</keyword>
<evidence type="ECO:0000313" key="3">
    <source>
        <dbReference type="Proteomes" id="UP001268683"/>
    </source>
</evidence>
<organism evidence="2 3">
    <name type="scientific">Temperatibacter marinus</name>
    <dbReference type="NCBI Taxonomy" id="1456591"/>
    <lineage>
        <taxon>Bacteria</taxon>
        <taxon>Pseudomonadati</taxon>
        <taxon>Pseudomonadota</taxon>
        <taxon>Alphaproteobacteria</taxon>
        <taxon>Kordiimonadales</taxon>
        <taxon>Temperatibacteraceae</taxon>
        <taxon>Temperatibacter</taxon>
    </lineage>
</organism>
<evidence type="ECO:0000313" key="2">
    <source>
        <dbReference type="EMBL" id="WND02579.1"/>
    </source>
</evidence>